<dbReference type="AlphaFoldDB" id="A0A0F0GKF4"/>
<keyword evidence="3" id="KW-0413">Isomerase</keyword>
<evidence type="ECO:0000259" key="2">
    <source>
        <dbReference type="Pfam" id="PF12867"/>
    </source>
</evidence>
<protein>
    <submittedName>
        <fullName evidence="3">Maleylpyruvate isomerase</fullName>
    </submittedName>
</protein>
<keyword evidence="3" id="KW-0670">Pyruvate</keyword>
<accession>A0A0F0GKF4</accession>
<name>A0A0F0GKF4_LENAE</name>
<evidence type="ECO:0000313" key="4">
    <source>
        <dbReference type="Proteomes" id="UP000033393"/>
    </source>
</evidence>
<dbReference type="GO" id="GO:0016853">
    <property type="term" value="F:isomerase activity"/>
    <property type="evidence" value="ECO:0007669"/>
    <property type="project" value="UniProtKB-KW"/>
</dbReference>
<keyword evidence="1" id="KW-1133">Transmembrane helix</keyword>
<sequence>MDTTSLHDELERARATFHELLAHATAAELRRRSNGTKWNNRQLLFHMLLGFLIMRALTAMACGFSRMPPGVSRVFARVLNAATRPFDVANFLGSWLGGTFLSLHLMNVLCDRTIAALHRRLDREPDLARGMHYPTRWDPFFQDFMTLADLYRFPVRHFDFHRRQLSC</sequence>
<keyword evidence="1" id="KW-0812">Transmembrane</keyword>
<dbReference type="RefSeq" id="WP_045316981.1">
    <property type="nucleotide sequence ID" value="NZ_JYJG01000392.1"/>
</dbReference>
<dbReference type="EMBL" id="JYJG01000392">
    <property type="protein sequence ID" value="KJK41903.1"/>
    <property type="molecule type" value="Genomic_DNA"/>
</dbReference>
<dbReference type="PATRIC" id="fig|68170.10.peg.676"/>
<dbReference type="Pfam" id="PF12867">
    <property type="entry name" value="DinB_2"/>
    <property type="match status" value="1"/>
</dbReference>
<proteinExistence type="predicted"/>
<dbReference type="Proteomes" id="UP000033393">
    <property type="component" value="Unassembled WGS sequence"/>
</dbReference>
<dbReference type="InterPro" id="IPR024775">
    <property type="entry name" value="DinB-like"/>
</dbReference>
<dbReference type="SUPFAM" id="SSF109854">
    <property type="entry name" value="DinB/YfiT-like putative metalloenzymes"/>
    <property type="match status" value="1"/>
</dbReference>
<feature type="transmembrane region" description="Helical" evidence="1">
    <location>
        <begin position="88"/>
        <end position="110"/>
    </location>
</feature>
<gene>
    <name evidence="3" type="ORF">UK23_39840</name>
</gene>
<dbReference type="OrthoDB" id="4196751at2"/>
<dbReference type="Gene3D" id="1.20.120.450">
    <property type="entry name" value="dinb family like domain"/>
    <property type="match status" value="1"/>
</dbReference>
<evidence type="ECO:0000256" key="1">
    <source>
        <dbReference type="SAM" id="Phobius"/>
    </source>
</evidence>
<dbReference type="InterPro" id="IPR034660">
    <property type="entry name" value="DinB/YfiT-like"/>
</dbReference>
<feature type="transmembrane region" description="Helical" evidence="1">
    <location>
        <begin position="43"/>
        <end position="68"/>
    </location>
</feature>
<keyword evidence="4" id="KW-1185">Reference proteome</keyword>
<feature type="domain" description="DinB-like" evidence="2">
    <location>
        <begin position="9"/>
        <end position="165"/>
    </location>
</feature>
<comment type="caution">
    <text evidence="3">The sequence shown here is derived from an EMBL/GenBank/DDBJ whole genome shotgun (WGS) entry which is preliminary data.</text>
</comment>
<keyword evidence="1" id="KW-0472">Membrane</keyword>
<evidence type="ECO:0000313" key="3">
    <source>
        <dbReference type="EMBL" id="KJK41903.1"/>
    </source>
</evidence>
<organism evidence="3 4">
    <name type="scientific">Lentzea aerocolonigenes</name>
    <name type="common">Lechevalieria aerocolonigenes</name>
    <name type="synonym">Saccharothrix aerocolonigenes</name>
    <dbReference type="NCBI Taxonomy" id="68170"/>
    <lineage>
        <taxon>Bacteria</taxon>
        <taxon>Bacillati</taxon>
        <taxon>Actinomycetota</taxon>
        <taxon>Actinomycetes</taxon>
        <taxon>Pseudonocardiales</taxon>
        <taxon>Pseudonocardiaceae</taxon>
        <taxon>Lentzea</taxon>
    </lineage>
</organism>
<reference evidence="3 4" key="1">
    <citation type="submission" date="2015-02" db="EMBL/GenBank/DDBJ databases">
        <authorList>
            <person name="Ju K.-S."/>
            <person name="Doroghazi J.R."/>
            <person name="Metcalf W."/>
        </authorList>
    </citation>
    <scope>NUCLEOTIDE SEQUENCE [LARGE SCALE GENOMIC DNA]</scope>
    <source>
        <strain evidence="3 4">NRRL B-16140</strain>
    </source>
</reference>